<feature type="compositionally biased region" description="Low complexity" evidence="1">
    <location>
        <begin position="36"/>
        <end position="63"/>
    </location>
</feature>
<evidence type="ECO:0008006" key="5">
    <source>
        <dbReference type="Google" id="ProtNLM"/>
    </source>
</evidence>
<name>A0ABY7GVW3_9BACT</name>
<feature type="chain" id="PRO_5045386848" description="Tryptophan synthase alpha chain" evidence="2">
    <location>
        <begin position="26"/>
        <end position="250"/>
    </location>
</feature>
<keyword evidence="4" id="KW-1185">Reference proteome</keyword>
<sequence>MSTVSRGRLCRLLVALMCACGPEPAGPGSDGGTEDASATASGGSGSTATTSGASGSTAAPTTGEPELPCVDPQPIFQRGGEVPSGFVRCANGIVHRLEVVACAVEGFGDCMSGNDECHSDVECDDAPHGTCHQVSFIGCVCNFGCGSDADCAAGEICACPGVLGKNHSQCIPAGCLDSSGCEAGLCALAAGGSTQCGALAVAEVACIDASSPCLVHEDCRHLPQNQDCGSCWPQDGAWSCGTLEGCGVNC</sequence>
<gene>
    <name evidence="3" type="ORF">O0S08_33340</name>
</gene>
<dbReference type="RefSeq" id="WP_269033462.1">
    <property type="nucleotide sequence ID" value="NZ_CP114040.1"/>
</dbReference>
<organism evidence="3 4">
    <name type="scientific">Nannocystis punicea</name>
    <dbReference type="NCBI Taxonomy" id="2995304"/>
    <lineage>
        <taxon>Bacteria</taxon>
        <taxon>Pseudomonadati</taxon>
        <taxon>Myxococcota</taxon>
        <taxon>Polyangia</taxon>
        <taxon>Nannocystales</taxon>
        <taxon>Nannocystaceae</taxon>
        <taxon>Nannocystis</taxon>
    </lineage>
</organism>
<proteinExistence type="predicted"/>
<evidence type="ECO:0000256" key="2">
    <source>
        <dbReference type="SAM" id="SignalP"/>
    </source>
</evidence>
<dbReference type="EMBL" id="CP114040">
    <property type="protein sequence ID" value="WAS91098.1"/>
    <property type="molecule type" value="Genomic_DNA"/>
</dbReference>
<keyword evidence="2" id="KW-0732">Signal</keyword>
<evidence type="ECO:0000256" key="1">
    <source>
        <dbReference type="SAM" id="MobiDB-lite"/>
    </source>
</evidence>
<dbReference type="Proteomes" id="UP001164459">
    <property type="component" value="Chromosome"/>
</dbReference>
<feature type="region of interest" description="Disordered" evidence="1">
    <location>
        <begin position="26"/>
        <end position="74"/>
    </location>
</feature>
<feature type="signal peptide" evidence="2">
    <location>
        <begin position="1"/>
        <end position="25"/>
    </location>
</feature>
<protein>
    <recommendedName>
        <fullName evidence="5">Tryptophan synthase alpha chain</fullName>
    </recommendedName>
</protein>
<reference evidence="3" key="1">
    <citation type="submission" date="2022-11" db="EMBL/GenBank/DDBJ databases">
        <title>Minimal conservation of predation-associated metabolite biosynthetic gene clusters underscores biosynthetic potential of Myxococcota including descriptions for ten novel species: Archangium lansinium sp. nov., Myxococcus landrumus sp. nov., Nannocystis bai.</title>
        <authorList>
            <person name="Ahearne A."/>
            <person name="Stevens C."/>
            <person name="Dowd S."/>
        </authorList>
    </citation>
    <scope>NUCLEOTIDE SEQUENCE</scope>
    <source>
        <strain evidence="3">Fl3</strain>
    </source>
</reference>
<evidence type="ECO:0000313" key="4">
    <source>
        <dbReference type="Proteomes" id="UP001164459"/>
    </source>
</evidence>
<accession>A0ABY7GVW3</accession>
<evidence type="ECO:0000313" key="3">
    <source>
        <dbReference type="EMBL" id="WAS91098.1"/>
    </source>
</evidence>